<comment type="caution">
    <text evidence="1">The sequence shown here is derived from an EMBL/GenBank/DDBJ whole genome shotgun (WGS) entry which is preliminary data.</text>
</comment>
<accession>A0ABR1SUE0</accession>
<gene>
    <name evidence="1" type="ORF">PG991_001183</name>
</gene>
<evidence type="ECO:0000313" key="1">
    <source>
        <dbReference type="EMBL" id="KAK8037837.1"/>
    </source>
</evidence>
<sequence>MPLYKTIHKWQTRLTVIKPNADRNARLELNLVTATLVDFDDEVVVDDERLVKYDALSHRHLAWGHVLGCSWFQRTWVRQEVYAARKLEVCLAGFSAPWEAFIKGFRGSGWYSGAAVRNVNSLNETYNGLRNHRSDYRPRRLLELLYKGAAFQASVPHDHIYSVLGMIMAPDNDSELVPIDYNKSYEEVCGDVMRALIRENRDVRILELCALQDNKAHALDWPHIQWPSYYSYKFEAALSQSGSGPVYWFETENPIRDAVVSAPLDSIGSDLVSCPPMTPRPLILYGTVWGALRRTNNDVRFLVEVTPEDHPEKKGAGNDGSWDSPRLVKHGLLRSKDGKKQAKGYLEWDYRGDAKEGDLFVSLEPGCRNFILRKCATAEAMFEVVGSCLERAGLGSQDLSWYNFRSVKDEGAYFLGHVKYFDNGGYKAIGENGPPGPRERFLIR</sequence>
<evidence type="ECO:0000313" key="2">
    <source>
        <dbReference type="Proteomes" id="UP001396898"/>
    </source>
</evidence>
<keyword evidence="2" id="KW-1185">Reference proteome</keyword>
<proteinExistence type="predicted"/>
<dbReference type="Proteomes" id="UP001396898">
    <property type="component" value="Unassembled WGS sequence"/>
</dbReference>
<organism evidence="1 2">
    <name type="scientific">Apiospora marii</name>
    <dbReference type="NCBI Taxonomy" id="335849"/>
    <lineage>
        <taxon>Eukaryota</taxon>
        <taxon>Fungi</taxon>
        <taxon>Dikarya</taxon>
        <taxon>Ascomycota</taxon>
        <taxon>Pezizomycotina</taxon>
        <taxon>Sordariomycetes</taxon>
        <taxon>Xylariomycetidae</taxon>
        <taxon>Amphisphaeriales</taxon>
        <taxon>Apiosporaceae</taxon>
        <taxon>Apiospora</taxon>
    </lineage>
</organism>
<dbReference type="EMBL" id="JAQQWI010000002">
    <property type="protein sequence ID" value="KAK8037837.1"/>
    <property type="molecule type" value="Genomic_DNA"/>
</dbReference>
<dbReference type="PANTHER" id="PTHR24148:SF73">
    <property type="entry name" value="HET DOMAIN PROTEIN (AFU_ORTHOLOGUE AFUA_8G01020)"/>
    <property type="match status" value="1"/>
</dbReference>
<protein>
    <submittedName>
        <fullName evidence="1">Heterokaryon incompatibility protein-domain-containing protein</fullName>
    </submittedName>
</protein>
<reference evidence="1 2" key="1">
    <citation type="submission" date="2023-01" db="EMBL/GenBank/DDBJ databases">
        <title>Analysis of 21 Apiospora genomes using comparative genomics revels a genus with tremendous synthesis potential of carbohydrate active enzymes and secondary metabolites.</title>
        <authorList>
            <person name="Sorensen T."/>
        </authorList>
    </citation>
    <scope>NUCLEOTIDE SEQUENCE [LARGE SCALE GENOMIC DNA]</scope>
    <source>
        <strain evidence="1 2">CBS 20057</strain>
    </source>
</reference>
<name>A0ABR1SUE0_9PEZI</name>
<dbReference type="InterPro" id="IPR052895">
    <property type="entry name" value="HetReg/Transcr_Mod"/>
</dbReference>
<dbReference type="PANTHER" id="PTHR24148">
    <property type="entry name" value="ANKYRIN REPEAT DOMAIN-CONTAINING PROTEIN 39 HOMOLOG-RELATED"/>
    <property type="match status" value="1"/>
</dbReference>